<name>I1D4C8_9PSEU</name>
<sequence>MLIVHRCECGHLDRWHSSNPLTGTRSCADYRCRCTEPIYGRPEVIPSWRGTLDGTWLDTVTRPPECDCGDCATLFAQAIGKEVA</sequence>
<dbReference type="Proteomes" id="UP000005087">
    <property type="component" value="Chromosome"/>
</dbReference>
<dbReference type="HOGENOM" id="CLU_2366684_0_0_11"/>
<protein>
    <submittedName>
        <fullName evidence="1">Uncharacterized protein</fullName>
    </submittedName>
</protein>
<organism evidence="1 2">
    <name type="scientific">Saccharomonospora glauca K62</name>
    <dbReference type="NCBI Taxonomy" id="928724"/>
    <lineage>
        <taxon>Bacteria</taxon>
        <taxon>Bacillati</taxon>
        <taxon>Actinomycetota</taxon>
        <taxon>Actinomycetes</taxon>
        <taxon>Pseudonocardiales</taxon>
        <taxon>Pseudonocardiaceae</taxon>
        <taxon>Saccharomonospora</taxon>
    </lineage>
</organism>
<reference evidence="2" key="2">
    <citation type="submission" date="2012-01" db="EMBL/GenBank/DDBJ databases">
        <title>Noncontiguous Finished sequence of chromosome of Saccharomonospora glauca K62.</title>
        <authorList>
            <consortium name="US DOE Joint Genome Institute"/>
            <person name="Lucas S."/>
            <person name="Han J."/>
            <person name="Lapidus A."/>
            <person name="Cheng J.-F."/>
            <person name="Goodwin L."/>
            <person name="Pitluck S."/>
            <person name="Peters L."/>
            <person name="Mikhailova N."/>
            <person name="Held B."/>
            <person name="Detter J.C."/>
            <person name="Han C."/>
            <person name="Tapia R."/>
            <person name="Land M."/>
            <person name="Hauser L."/>
            <person name="Kyrpides N."/>
            <person name="Ivanova N."/>
            <person name="Pagani I."/>
            <person name="Brambilla E.-M."/>
            <person name="Klenk H.-P."/>
            <person name="Woyke T."/>
        </authorList>
    </citation>
    <scope>NUCLEOTIDE SEQUENCE [LARGE SCALE GENOMIC DNA]</scope>
    <source>
        <strain evidence="2">K62</strain>
    </source>
</reference>
<dbReference type="EMBL" id="CM001484">
    <property type="protein sequence ID" value="EIE99802.1"/>
    <property type="molecule type" value="Genomic_DNA"/>
</dbReference>
<keyword evidence="2" id="KW-1185">Reference proteome</keyword>
<evidence type="ECO:0000313" key="1">
    <source>
        <dbReference type="EMBL" id="EIE99802.1"/>
    </source>
</evidence>
<dbReference type="STRING" id="928724.SacglDRAFT_02920"/>
<proteinExistence type="predicted"/>
<evidence type="ECO:0000313" key="2">
    <source>
        <dbReference type="Proteomes" id="UP000005087"/>
    </source>
</evidence>
<reference evidence="1 2" key="1">
    <citation type="submission" date="2011-09" db="EMBL/GenBank/DDBJ databases">
        <authorList>
            <consortium name="US DOE Joint Genome Institute (JGI-PGF)"/>
            <person name="Lucas S."/>
            <person name="Han J."/>
            <person name="Lapidus A."/>
            <person name="Cheng J.-F."/>
            <person name="Goodwin L."/>
            <person name="Pitluck S."/>
            <person name="Peters L."/>
            <person name="Land M.L."/>
            <person name="Hauser L."/>
            <person name="Brambilla E."/>
            <person name="Klenk H.-P."/>
            <person name="Woyke T.J."/>
        </authorList>
    </citation>
    <scope>NUCLEOTIDE SEQUENCE [LARGE SCALE GENOMIC DNA]</scope>
    <source>
        <strain evidence="1 2">K62</strain>
    </source>
</reference>
<dbReference type="OrthoDB" id="4330685at2"/>
<dbReference type="AlphaFoldDB" id="I1D4C8"/>
<dbReference type="RefSeq" id="WP_005465506.1">
    <property type="nucleotide sequence ID" value="NZ_CM001484.1"/>
</dbReference>
<accession>I1D4C8</accession>
<gene>
    <name evidence="1" type="ORF">SacglDRAFT_02920</name>
</gene>